<reference evidence="1" key="2">
    <citation type="submission" date="2023-05" db="EMBL/GenBank/DDBJ databases">
        <authorList>
            <consortium name="Lawrence Berkeley National Laboratory"/>
            <person name="Steindorff A."/>
            <person name="Hensen N."/>
            <person name="Bonometti L."/>
            <person name="Westerberg I."/>
            <person name="Brannstrom I.O."/>
            <person name="Guillou S."/>
            <person name="Cros-Aarteil S."/>
            <person name="Calhoun S."/>
            <person name="Haridas S."/>
            <person name="Kuo A."/>
            <person name="Mondo S."/>
            <person name="Pangilinan J."/>
            <person name="Riley R."/>
            <person name="Labutti K."/>
            <person name="Andreopoulos B."/>
            <person name="Lipzen A."/>
            <person name="Chen C."/>
            <person name="Yanf M."/>
            <person name="Daum C."/>
            <person name="Ng V."/>
            <person name="Clum A."/>
            <person name="Ohm R."/>
            <person name="Martin F."/>
            <person name="Silar P."/>
            <person name="Natvig D."/>
            <person name="Lalanne C."/>
            <person name="Gautier V."/>
            <person name="Ament-Velasquez S.L."/>
            <person name="Kruys A."/>
            <person name="Hutchinson M.I."/>
            <person name="Powell A.J."/>
            <person name="Barry K."/>
            <person name="Miller A.N."/>
            <person name="Grigoriev I.V."/>
            <person name="Debuchy R."/>
            <person name="Gladieux P."/>
            <person name="Thoren M.H."/>
            <person name="Johannesson H."/>
        </authorList>
    </citation>
    <scope>NUCLEOTIDE SEQUENCE</scope>
    <source>
        <strain evidence="1">CBS 508.74</strain>
    </source>
</reference>
<dbReference type="Proteomes" id="UP001302812">
    <property type="component" value="Unassembled WGS sequence"/>
</dbReference>
<organism evidence="1 2">
    <name type="scientific">Canariomyces notabilis</name>
    <dbReference type="NCBI Taxonomy" id="2074819"/>
    <lineage>
        <taxon>Eukaryota</taxon>
        <taxon>Fungi</taxon>
        <taxon>Dikarya</taxon>
        <taxon>Ascomycota</taxon>
        <taxon>Pezizomycotina</taxon>
        <taxon>Sordariomycetes</taxon>
        <taxon>Sordariomycetidae</taxon>
        <taxon>Sordariales</taxon>
        <taxon>Chaetomiaceae</taxon>
        <taxon>Canariomyces</taxon>
    </lineage>
</organism>
<dbReference type="EMBL" id="MU853375">
    <property type="protein sequence ID" value="KAK4107368.1"/>
    <property type="molecule type" value="Genomic_DNA"/>
</dbReference>
<sequence>MRSCFSTCLLDSIGRAQNLTSSSRLHPLRKTNLNLTDDTSHTTWQYSTELINPVVELRVSLRLKKDGQSHVLQPLPTPRFLIEVTAGYGSTETAAWKWMPSYPASHEMRFKPPSQPHT</sequence>
<evidence type="ECO:0000313" key="2">
    <source>
        <dbReference type="Proteomes" id="UP001302812"/>
    </source>
</evidence>
<protein>
    <submittedName>
        <fullName evidence="1">Uncharacterized protein</fullName>
    </submittedName>
</protein>
<keyword evidence="2" id="KW-1185">Reference proteome</keyword>
<dbReference type="GeneID" id="89934046"/>
<dbReference type="RefSeq" id="XP_064664938.1">
    <property type="nucleotide sequence ID" value="XM_064809922.1"/>
</dbReference>
<accession>A0AAN6T784</accession>
<name>A0AAN6T784_9PEZI</name>
<proteinExistence type="predicted"/>
<reference evidence="1" key="1">
    <citation type="journal article" date="2023" name="Mol. Phylogenet. Evol.">
        <title>Genome-scale phylogeny and comparative genomics of the fungal order Sordariales.</title>
        <authorList>
            <person name="Hensen N."/>
            <person name="Bonometti L."/>
            <person name="Westerberg I."/>
            <person name="Brannstrom I.O."/>
            <person name="Guillou S."/>
            <person name="Cros-Aarteil S."/>
            <person name="Calhoun S."/>
            <person name="Haridas S."/>
            <person name="Kuo A."/>
            <person name="Mondo S."/>
            <person name="Pangilinan J."/>
            <person name="Riley R."/>
            <person name="LaButti K."/>
            <person name="Andreopoulos B."/>
            <person name="Lipzen A."/>
            <person name="Chen C."/>
            <person name="Yan M."/>
            <person name="Daum C."/>
            <person name="Ng V."/>
            <person name="Clum A."/>
            <person name="Steindorff A."/>
            <person name="Ohm R.A."/>
            <person name="Martin F."/>
            <person name="Silar P."/>
            <person name="Natvig D.O."/>
            <person name="Lalanne C."/>
            <person name="Gautier V."/>
            <person name="Ament-Velasquez S.L."/>
            <person name="Kruys A."/>
            <person name="Hutchinson M.I."/>
            <person name="Powell A.J."/>
            <person name="Barry K."/>
            <person name="Miller A.N."/>
            <person name="Grigoriev I.V."/>
            <person name="Debuchy R."/>
            <person name="Gladieux P."/>
            <person name="Hiltunen Thoren M."/>
            <person name="Johannesson H."/>
        </authorList>
    </citation>
    <scope>NUCLEOTIDE SEQUENCE</scope>
    <source>
        <strain evidence="1">CBS 508.74</strain>
    </source>
</reference>
<gene>
    <name evidence="1" type="ORF">N656DRAFT_514387</name>
</gene>
<dbReference type="AlphaFoldDB" id="A0AAN6T784"/>
<comment type="caution">
    <text evidence="1">The sequence shown here is derived from an EMBL/GenBank/DDBJ whole genome shotgun (WGS) entry which is preliminary data.</text>
</comment>
<evidence type="ECO:0000313" key="1">
    <source>
        <dbReference type="EMBL" id="KAK4107368.1"/>
    </source>
</evidence>